<dbReference type="HAMAP" id="MF_01820">
    <property type="entry name" value="GTPase_RsgA"/>
    <property type="match status" value="1"/>
</dbReference>
<evidence type="ECO:0000256" key="5">
    <source>
        <dbReference type="ARBA" id="ARBA00022741"/>
    </source>
</evidence>
<dbReference type="Gene3D" id="3.40.50.300">
    <property type="entry name" value="P-loop containing nucleotide triphosphate hydrolases"/>
    <property type="match status" value="1"/>
</dbReference>
<keyword evidence="3 10" id="KW-0479">Metal-binding</keyword>
<dbReference type="GO" id="GO:0046872">
    <property type="term" value="F:metal ion binding"/>
    <property type="evidence" value="ECO:0007669"/>
    <property type="project" value="UniProtKB-KW"/>
</dbReference>
<evidence type="ECO:0000256" key="1">
    <source>
        <dbReference type="ARBA" id="ARBA00022490"/>
    </source>
</evidence>
<keyword evidence="9 10" id="KW-0342">GTP-binding</keyword>
<dbReference type="GO" id="GO:0005525">
    <property type="term" value="F:GTP binding"/>
    <property type="evidence" value="ECO:0007669"/>
    <property type="project" value="UniProtKB-UniRule"/>
</dbReference>
<evidence type="ECO:0000313" key="15">
    <source>
        <dbReference type="Proteomes" id="UP000031561"/>
    </source>
</evidence>
<dbReference type="EC" id="3.6.1.-" evidence="10"/>
<dbReference type="Gene3D" id="1.10.40.50">
    <property type="entry name" value="Probable gtpase engc, domain 3"/>
    <property type="match status" value="1"/>
</dbReference>
<evidence type="ECO:0000256" key="4">
    <source>
        <dbReference type="ARBA" id="ARBA00022730"/>
    </source>
</evidence>
<keyword evidence="4 10" id="KW-0699">rRNA-binding</keyword>
<dbReference type="Pfam" id="PF03193">
    <property type="entry name" value="RsgA_GTPase"/>
    <property type="match status" value="1"/>
</dbReference>
<comment type="subunit">
    <text evidence="10">Monomer. Associates with 30S ribosomal subunit, binds 16S rRNA.</text>
</comment>
<keyword evidence="6 10" id="KW-0378">Hydrolase</keyword>
<keyword evidence="15" id="KW-1185">Reference proteome</keyword>
<dbReference type="EMBL" id="JTHE03000008">
    <property type="protein sequence ID" value="MCM1981451.1"/>
    <property type="molecule type" value="Genomic_DNA"/>
</dbReference>
<comment type="subcellular location">
    <subcellularLocation>
        <location evidence="10">Cytoplasm</location>
    </subcellularLocation>
</comment>
<feature type="binding site" evidence="10">
    <location>
        <begin position="199"/>
        <end position="207"/>
    </location>
    <ligand>
        <name>GTP</name>
        <dbReference type="ChEBI" id="CHEBI:37565"/>
    </ligand>
</feature>
<dbReference type="Proteomes" id="UP000031561">
    <property type="component" value="Unassembled WGS sequence"/>
</dbReference>
<evidence type="ECO:0000256" key="8">
    <source>
        <dbReference type="ARBA" id="ARBA00022884"/>
    </source>
</evidence>
<dbReference type="GO" id="GO:0019843">
    <property type="term" value="F:rRNA binding"/>
    <property type="evidence" value="ECO:0007669"/>
    <property type="project" value="UniProtKB-KW"/>
</dbReference>
<organism evidence="14 15">
    <name type="scientific">Lyngbya confervoides BDU141951</name>
    <dbReference type="NCBI Taxonomy" id="1574623"/>
    <lineage>
        <taxon>Bacteria</taxon>
        <taxon>Bacillati</taxon>
        <taxon>Cyanobacteriota</taxon>
        <taxon>Cyanophyceae</taxon>
        <taxon>Oscillatoriophycideae</taxon>
        <taxon>Oscillatoriales</taxon>
        <taxon>Microcoleaceae</taxon>
        <taxon>Lyngbya</taxon>
    </lineage>
</organism>
<feature type="binding site" evidence="10">
    <location>
        <begin position="147"/>
        <end position="150"/>
    </location>
    <ligand>
        <name>GTP</name>
        <dbReference type="ChEBI" id="CHEBI:37565"/>
    </ligand>
</feature>
<dbReference type="InterPro" id="IPR030378">
    <property type="entry name" value="G_CP_dom"/>
</dbReference>
<comment type="function">
    <text evidence="10">One of several proteins that assist in the late maturation steps of the functional core of the 30S ribosomal subunit. Helps release RbfA from mature subunits. May play a role in the assembly of ribosomal proteins into the subunit. Circularly permuted GTPase that catalyzes slow GTP hydrolysis, GTPase activity is stimulated by the 30S ribosomal subunit.</text>
</comment>
<comment type="similarity">
    <text evidence="10">Belongs to the TRAFAC class YlqF/YawG GTPase family. RsgA subfamily.</text>
</comment>
<dbReference type="AlphaFoldDB" id="A0ABD4SYB9"/>
<proteinExistence type="inferred from homology"/>
<evidence type="ECO:0000256" key="2">
    <source>
        <dbReference type="ARBA" id="ARBA00022517"/>
    </source>
</evidence>
<evidence type="ECO:0000256" key="7">
    <source>
        <dbReference type="ARBA" id="ARBA00022833"/>
    </source>
</evidence>
<dbReference type="PROSITE" id="PS51721">
    <property type="entry name" value="G_CP"/>
    <property type="match status" value="1"/>
</dbReference>
<evidence type="ECO:0000256" key="9">
    <source>
        <dbReference type="ARBA" id="ARBA00023134"/>
    </source>
</evidence>
<dbReference type="PROSITE" id="PS50936">
    <property type="entry name" value="ENGC_GTPASE"/>
    <property type="match status" value="1"/>
</dbReference>
<dbReference type="CDD" id="cd01854">
    <property type="entry name" value="YjeQ_EngC"/>
    <property type="match status" value="1"/>
</dbReference>
<reference evidence="14 15" key="1">
    <citation type="journal article" date="2015" name="Genome Announc.">
        <title>Draft Genome Sequence of Filamentous Marine Cyanobacterium Lyngbya confervoides Strain BDU141951.</title>
        <authorList>
            <person name="Chandrababunaidu M.M."/>
            <person name="Sen D."/>
            <person name="Tripathy S."/>
        </authorList>
    </citation>
    <scope>NUCLEOTIDE SEQUENCE [LARGE SCALE GENOMIC DNA]</scope>
    <source>
        <strain evidence="14 15">BDU141951</strain>
    </source>
</reference>
<feature type="binding site" evidence="10">
    <location>
        <position position="280"/>
    </location>
    <ligand>
        <name>Zn(2+)</name>
        <dbReference type="ChEBI" id="CHEBI:29105"/>
    </ligand>
</feature>
<evidence type="ECO:0000259" key="13">
    <source>
        <dbReference type="PROSITE" id="PS51721"/>
    </source>
</evidence>
<dbReference type="InterPro" id="IPR004881">
    <property type="entry name" value="Ribosome_biogen_GTPase_RsgA"/>
</dbReference>
<protein>
    <recommendedName>
        <fullName evidence="10">Small ribosomal subunit biogenesis GTPase RsgA</fullName>
        <ecNumber evidence="10">3.6.1.-</ecNumber>
    </recommendedName>
</protein>
<keyword evidence="7 10" id="KW-0862">Zinc</keyword>
<evidence type="ECO:0000259" key="12">
    <source>
        <dbReference type="PROSITE" id="PS50936"/>
    </source>
</evidence>
<keyword evidence="2 10" id="KW-0690">Ribosome biogenesis</keyword>
<keyword evidence="1 10" id="KW-0963">Cytoplasm</keyword>
<dbReference type="GO" id="GO:0042274">
    <property type="term" value="P:ribosomal small subunit biogenesis"/>
    <property type="evidence" value="ECO:0007669"/>
    <property type="project" value="UniProtKB-UniRule"/>
</dbReference>
<keyword evidence="5 10" id="KW-0547">Nucleotide-binding</keyword>
<gene>
    <name evidence="10 14" type="primary">rsgA</name>
    <name evidence="14" type="ORF">QQ91_0001215</name>
</gene>
<feature type="domain" description="CP-type G" evidence="13">
    <location>
        <begin position="99"/>
        <end position="257"/>
    </location>
</feature>
<evidence type="ECO:0000256" key="6">
    <source>
        <dbReference type="ARBA" id="ARBA00022801"/>
    </source>
</evidence>
<keyword evidence="8 10" id="KW-0694">RNA-binding</keyword>
<feature type="domain" description="EngC GTPase" evidence="12">
    <location>
        <begin position="108"/>
        <end position="255"/>
    </location>
</feature>
<evidence type="ECO:0000313" key="14">
    <source>
        <dbReference type="EMBL" id="MCM1981451.1"/>
    </source>
</evidence>
<evidence type="ECO:0000256" key="10">
    <source>
        <dbReference type="HAMAP-Rule" id="MF_01820"/>
    </source>
</evidence>
<feature type="region of interest" description="Disordered" evidence="11">
    <location>
        <begin position="320"/>
        <end position="351"/>
    </location>
</feature>
<accession>A0ABD4SYB9</accession>
<dbReference type="GO" id="GO:0005737">
    <property type="term" value="C:cytoplasm"/>
    <property type="evidence" value="ECO:0007669"/>
    <property type="project" value="UniProtKB-SubCell"/>
</dbReference>
<evidence type="ECO:0000256" key="3">
    <source>
        <dbReference type="ARBA" id="ARBA00022723"/>
    </source>
</evidence>
<dbReference type="GO" id="GO:0003924">
    <property type="term" value="F:GTPase activity"/>
    <property type="evidence" value="ECO:0007669"/>
    <property type="project" value="UniProtKB-UniRule"/>
</dbReference>
<name>A0ABD4SYB9_9CYAN</name>
<dbReference type="PANTHER" id="PTHR32120:SF10">
    <property type="entry name" value="SMALL RIBOSOMAL SUBUNIT BIOGENESIS GTPASE RSGA"/>
    <property type="match status" value="1"/>
</dbReference>
<dbReference type="PANTHER" id="PTHR32120">
    <property type="entry name" value="SMALL RIBOSOMAL SUBUNIT BIOGENESIS GTPASE RSGA"/>
    <property type="match status" value="1"/>
</dbReference>
<comment type="cofactor">
    <cofactor evidence="10">
        <name>Zn(2+)</name>
        <dbReference type="ChEBI" id="CHEBI:29105"/>
    </cofactor>
    <text evidence="10">Binds 1 zinc ion per subunit.</text>
</comment>
<dbReference type="RefSeq" id="WP_166283796.1">
    <property type="nucleotide sequence ID" value="NZ_JTHE03000008.1"/>
</dbReference>
<comment type="caution">
    <text evidence="14">The sequence shown here is derived from an EMBL/GenBank/DDBJ whole genome shotgun (WGS) entry which is preliminary data.</text>
</comment>
<dbReference type="InterPro" id="IPR010914">
    <property type="entry name" value="RsgA_GTPase_dom"/>
</dbReference>
<dbReference type="SUPFAM" id="SSF52540">
    <property type="entry name" value="P-loop containing nucleoside triphosphate hydrolases"/>
    <property type="match status" value="1"/>
</dbReference>
<sequence length="351" mass="39346">MQLKHLGWNDRLAQHFAPYAQQGYGVGRVAIAHRDQYHLYTDQGHCTAVVSGKFRHQAHSIQDFPVVGDWVVMETQTHPAVIHGVLPRTSQFTRRAAGTRTQAQIIAANLDTIFLVSGLDHDFNLRRIERYLVMTWESGANPVIVLNKADLCEDIEDQLSAVANIAISVPILALSALTRDKIADLDPYLQPGQTVALLGSSGVGKSTLTNQLLGKAVQATQAVRVDDSRGRHTTTHREMLQLPSGALLIDTPGMRELQLWTAEESLQETFSDLEALAQSCRFRNCQHQSEPGCAVQEAIAEGRVPMQRLQSYRKLQREQAHVQRQQDPLAQRNRKKRWKAITKSMRQNRQG</sequence>
<evidence type="ECO:0000256" key="11">
    <source>
        <dbReference type="SAM" id="MobiDB-lite"/>
    </source>
</evidence>
<dbReference type="NCBIfam" id="TIGR00157">
    <property type="entry name" value="ribosome small subunit-dependent GTPase A"/>
    <property type="match status" value="1"/>
</dbReference>
<feature type="binding site" evidence="10">
    <location>
        <position position="287"/>
    </location>
    <ligand>
        <name>Zn(2+)</name>
        <dbReference type="ChEBI" id="CHEBI:29105"/>
    </ligand>
</feature>
<dbReference type="InterPro" id="IPR027417">
    <property type="entry name" value="P-loop_NTPase"/>
</dbReference>
<feature type="binding site" evidence="10">
    <location>
        <position position="293"/>
    </location>
    <ligand>
        <name>Zn(2+)</name>
        <dbReference type="ChEBI" id="CHEBI:29105"/>
    </ligand>
</feature>
<feature type="binding site" evidence="10">
    <location>
        <position position="285"/>
    </location>
    <ligand>
        <name>Zn(2+)</name>
        <dbReference type="ChEBI" id="CHEBI:29105"/>
    </ligand>
</feature>